<dbReference type="InterPro" id="IPR019758">
    <property type="entry name" value="Pept_S26A_signal_pept_1_CS"/>
</dbReference>
<dbReference type="EMBL" id="JAGGLU010000006">
    <property type="protein sequence ID" value="MBP2058038.1"/>
    <property type="molecule type" value="Genomic_DNA"/>
</dbReference>
<dbReference type="Gene3D" id="2.10.109.10">
    <property type="entry name" value="Umud Fragment, subunit A"/>
    <property type="match status" value="1"/>
</dbReference>
<evidence type="ECO:0000256" key="7">
    <source>
        <dbReference type="RuleBase" id="RU003993"/>
    </source>
</evidence>
<dbReference type="PANTHER" id="PTHR43390">
    <property type="entry name" value="SIGNAL PEPTIDASE I"/>
    <property type="match status" value="1"/>
</dbReference>
<evidence type="ECO:0000256" key="6">
    <source>
        <dbReference type="ARBA" id="ARBA00022801"/>
    </source>
</evidence>
<evidence type="ECO:0000259" key="9">
    <source>
        <dbReference type="Pfam" id="PF10502"/>
    </source>
</evidence>
<dbReference type="InterPro" id="IPR036286">
    <property type="entry name" value="LexA/Signal_pep-like_sf"/>
</dbReference>
<protein>
    <recommendedName>
        <fullName evidence="4 7">Signal peptidase I</fullName>
        <ecNumber evidence="4 7">3.4.21.89</ecNumber>
    </recommendedName>
</protein>
<dbReference type="Pfam" id="PF10502">
    <property type="entry name" value="Peptidase_S26"/>
    <property type="match status" value="1"/>
</dbReference>
<proteinExistence type="inferred from homology"/>
<evidence type="ECO:0000256" key="8">
    <source>
        <dbReference type="RuleBase" id="RU362042"/>
    </source>
</evidence>
<keyword evidence="11" id="KW-1185">Reference proteome</keyword>
<evidence type="ECO:0000256" key="2">
    <source>
        <dbReference type="ARBA" id="ARBA00004401"/>
    </source>
</evidence>
<dbReference type="PANTHER" id="PTHR43390:SF1">
    <property type="entry name" value="CHLOROPLAST PROCESSING PEPTIDASE"/>
    <property type="match status" value="1"/>
</dbReference>
<evidence type="ECO:0000313" key="10">
    <source>
        <dbReference type="EMBL" id="MBP2058038.1"/>
    </source>
</evidence>
<evidence type="ECO:0000313" key="11">
    <source>
        <dbReference type="Proteomes" id="UP001519292"/>
    </source>
</evidence>
<comment type="caution">
    <text evidence="10">The sequence shown here is derived from an EMBL/GenBank/DDBJ whole genome shotgun (WGS) entry which is preliminary data.</text>
</comment>
<dbReference type="RefSeq" id="WP_209686780.1">
    <property type="nucleotide sequence ID" value="NZ_JAGGLU010000006.1"/>
</dbReference>
<dbReference type="PROSITE" id="PS00760">
    <property type="entry name" value="SPASE_I_2"/>
    <property type="match status" value="1"/>
</dbReference>
<dbReference type="InterPro" id="IPR000223">
    <property type="entry name" value="Pept_S26A_signal_pept_1"/>
</dbReference>
<evidence type="ECO:0000256" key="4">
    <source>
        <dbReference type="ARBA" id="ARBA00013208"/>
    </source>
</evidence>
<dbReference type="PROSITE" id="PS00761">
    <property type="entry name" value="SPASE_I_3"/>
    <property type="match status" value="1"/>
</dbReference>
<sequence length="185" mass="21068">MEKKDSLLKDILQVVVIVVAIWAVFGIVFKFFLSNDTVSGTSMQPTFESGDRVIALRNSKLQRGDIVILKAPDEPGALYIKRVIGTPGDSLKYQNDKLYINGKEVKEPYLTKGKKEFNSKGQLYTENFSLQSKHLGKSVPKDSYFVMGDHRNVSKDSRYFGYVKKSAIIGKVIWRYWPLNSMKTF</sequence>
<keyword evidence="5 7" id="KW-0645">Protease</keyword>
<dbReference type="NCBIfam" id="TIGR02227">
    <property type="entry name" value="sigpep_I_bact"/>
    <property type="match status" value="1"/>
</dbReference>
<keyword evidence="7" id="KW-1133">Transmembrane helix</keyword>
<keyword evidence="6 7" id="KW-0378">Hydrolase</keyword>
<dbReference type="Proteomes" id="UP001519292">
    <property type="component" value="Unassembled WGS sequence"/>
</dbReference>
<feature type="transmembrane region" description="Helical" evidence="7">
    <location>
        <begin position="12"/>
        <end position="33"/>
    </location>
</feature>
<dbReference type="InterPro" id="IPR019533">
    <property type="entry name" value="Peptidase_S26"/>
</dbReference>
<keyword evidence="7" id="KW-0472">Membrane</keyword>
<dbReference type="InterPro" id="IPR019757">
    <property type="entry name" value="Pept_S26A_signal_pept_1_Lys-AS"/>
</dbReference>
<dbReference type="InterPro" id="IPR019756">
    <property type="entry name" value="Pept_S26A_signal_pept_1_Ser-AS"/>
</dbReference>
<name>A0ABS4MEC5_9LACO</name>
<evidence type="ECO:0000256" key="1">
    <source>
        <dbReference type="ARBA" id="ARBA00000677"/>
    </source>
</evidence>
<dbReference type="PRINTS" id="PR00727">
    <property type="entry name" value="LEADERPTASE"/>
</dbReference>
<dbReference type="CDD" id="cd06530">
    <property type="entry name" value="S26_SPase_I"/>
    <property type="match status" value="1"/>
</dbReference>
<feature type="domain" description="Peptidase S26" evidence="9">
    <location>
        <begin position="13"/>
        <end position="177"/>
    </location>
</feature>
<evidence type="ECO:0000256" key="5">
    <source>
        <dbReference type="ARBA" id="ARBA00022670"/>
    </source>
</evidence>
<comment type="similarity">
    <text evidence="3 8">Belongs to the peptidase S26 family.</text>
</comment>
<dbReference type="SUPFAM" id="SSF51306">
    <property type="entry name" value="LexA/Signal peptidase"/>
    <property type="match status" value="1"/>
</dbReference>
<organism evidence="10 11">
    <name type="scientific">Lactobacillus colini</name>
    <dbReference type="NCBI Taxonomy" id="1819254"/>
    <lineage>
        <taxon>Bacteria</taxon>
        <taxon>Bacillati</taxon>
        <taxon>Bacillota</taxon>
        <taxon>Bacilli</taxon>
        <taxon>Lactobacillales</taxon>
        <taxon>Lactobacillaceae</taxon>
        <taxon>Lactobacillus</taxon>
    </lineage>
</organism>
<comment type="catalytic activity">
    <reaction evidence="1 7">
        <text>Cleavage of hydrophobic, N-terminal signal or leader sequences from secreted and periplasmic proteins.</text>
        <dbReference type="EC" id="3.4.21.89"/>
    </reaction>
</comment>
<evidence type="ECO:0000256" key="3">
    <source>
        <dbReference type="ARBA" id="ARBA00009370"/>
    </source>
</evidence>
<keyword evidence="7" id="KW-0812">Transmembrane</keyword>
<comment type="subcellular location">
    <subcellularLocation>
        <location evidence="2">Cell membrane</location>
        <topology evidence="2">Single-pass type II membrane protein</topology>
    </subcellularLocation>
    <subcellularLocation>
        <location evidence="8">Membrane</location>
        <topology evidence="8">Single-pass type II membrane protein</topology>
    </subcellularLocation>
</comment>
<dbReference type="EC" id="3.4.21.89" evidence="4 7"/>
<dbReference type="GO" id="GO:0009003">
    <property type="term" value="F:signal peptidase activity"/>
    <property type="evidence" value="ECO:0007669"/>
    <property type="project" value="UniProtKB-EC"/>
</dbReference>
<reference evidence="10 11" key="1">
    <citation type="submission" date="2021-03" db="EMBL/GenBank/DDBJ databases">
        <title>Genomic Encyclopedia of Type Strains, Phase IV (KMG-IV): sequencing the most valuable type-strain genomes for metagenomic binning, comparative biology and taxonomic classification.</title>
        <authorList>
            <person name="Goeker M."/>
        </authorList>
    </citation>
    <scope>NUCLEOTIDE SEQUENCE [LARGE SCALE GENOMIC DNA]</scope>
    <source>
        <strain evidence="10 11">DSM 101872</strain>
    </source>
</reference>
<gene>
    <name evidence="10" type="ORF">J2Z60_001215</name>
</gene>
<accession>A0ABS4MEC5</accession>
<dbReference type="PROSITE" id="PS00501">
    <property type="entry name" value="SPASE_I_1"/>
    <property type="match status" value="1"/>
</dbReference>